<evidence type="ECO:0000313" key="3">
    <source>
        <dbReference type="Proteomes" id="UP001056756"/>
    </source>
</evidence>
<sequence length="179" mass="20814">MAIQIFILCRLIEGNNYPYKLKKQLSETIPLARLGGLTESKLYYNFESLVKQGLIEPVEIIKEEHRPDKQVFAITTKGREALPKKIYKLFESAQVISEMVVGLVYINYVDRDKVVAILEKKLSNFKERWGQIAKLALLTPVDHEKEKILDFVGEYASSRSDHTIHWLEQLIKLLQQREI</sequence>
<dbReference type="Gene3D" id="1.10.10.10">
    <property type="entry name" value="Winged helix-like DNA-binding domain superfamily/Winged helix DNA-binding domain"/>
    <property type="match status" value="1"/>
</dbReference>
<organism evidence="2 3">
    <name type="scientific">Candidatus Pristimantibacillus lignocellulolyticus</name>
    <dbReference type="NCBI Taxonomy" id="2994561"/>
    <lineage>
        <taxon>Bacteria</taxon>
        <taxon>Bacillati</taxon>
        <taxon>Bacillota</taxon>
        <taxon>Bacilli</taxon>
        <taxon>Bacillales</taxon>
        <taxon>Paenibacillaceae</taxon>
        <taxon>Candidatus Pristimantibacillus</taxon>
    </lineage>
</organism>
<dbReference type="Pfam" id="PF03551">
    <property type="entry name" value="PadR"/>
    <property type="match status" value="1"/>
</dbReference>
<dbReference type="SUPFAM" id="SSF46785">
    <property type="entry name" value="Winged helix' DNA-binding domain"/>
    <property type="match status" value="1"/>
</dbReference>
<dbReference type="InterPro" id="IPR036388">
    <property type="entry name" value="WH-like_DNA-bd_sf"/>
</dbReference>
<proteinExistence type="predicted"/>
<gene>
    <name evidence="2" type="ORF">NAG76_08650</name>
</gene>
<dbReference type="KEGG" id="plig:NAG76_08650"/>
<name>A0A9J6ZJB8_9BACL</name>
<accession>A0A9J6ZJB8</accession>
<evidence type="ECO:0000259" key="1">
    <source>
        <dbReference type="Pfam" id="PF03551"/>
    </source>
</evidence>
<dbReference type="InterPro" id="IPR005149">
    <property type="entry name" value="Tscrpt_reg_PadR_N"/>
</dbReference>
<dbReference type="PANTHER" id="PTHR43252:SF7">
    <property type="entry name" value="TRANSCRIPTIONAL REGULATOR YQJI"/>
    <property type="match status" value="1"/>
</dbReference>
<dbReference type="Proteomes" id="UP001056756">
    <property type="component" value="Chromosome"/>
</dbReference>
<dbReference type="PANTHER" id="PTHR43252">
    <property type="entry name" value="TRANSCRIPTIONAL REGULATOR YQJI"/>
    <property type="match status" value="1"/>
</dbReference>
<dbReference type="AlphaFoldDB" id="A0A9J6ZJB8"/>
<feature type="domain" description="Transcription regulator PadR N-terminal" evidence="1">
    <location>
        <begin position="7"/>
        <end position="82"/>
    </location>
</feature>
<dbReference type="InterPro" id="IPR036390">
    <property type="entry name" value="WH_DNA-bd_sf"/>
</dbReference>
<evidence type="ECO:0000313" key="2">
    <source>
        <dbReference type="EMBL" id="URN96266.1"/>
    </source>
</evidence>
<dbReference type="EMBL" id="CP097899">
    <property type="protein sequence ID" value="URN96266.1"/>
    <property type="molecule type" value="Genomic_DNA"/>
</dbReference>
<reference evidence="2" key="1">
    <citation type="submission" date="2022-05" db="EMBL/GenBank/DDBJ databases">
        <title>Novel bacterial taxa in a minimal lignocellulolytic consortium and its capacity to transform plastics disclosed by genome-resolved metagenomics.</title>
        <authorList>
            <person name="Rodriguez C.A.D."/>
            <person name="Diaz-Garcia L."/>
            <person name="Herrera K."/>
            <person name="Tarazona N.A."/>
            <person name="Sproer C."/>
            <person name="Overmann J."/>
            <person name="Jimenez D.J."/>
        </authorList>
    </citation>
    <scope>NUCLEOTIDE SEQUENCE</scope>
    <source>
        <strain evidence="2">MAG5</strain>
    </source>
</reference>
<protein>
    <submittedName>
        <fullName evidence="2">PadR family transcriptional regulator</fullName>
    </submittedName>
</protein>